<reference evidence="3" key="1">
    <citation type="submission" date="2020-07" db="EMBL/GenBank/DDBJ databases">
        <authorList>
            <person name="Partida-Martinez L."/>
            <person name="Huntemann M."/>
            <person name="Clum A."/>
            <person name="Wang J."/>
            <person name="Palaniappan K."/>
            <person name="Ritter S."/>
            <person name="Chen I.-M."/>
            <person name="Stamatis D."/>
            <person name="Reddy T."/>
            <person name="O'Malley R."/>
            <person name="Daum C."/>
            <person name="Shapiro N."/>
            <person name="Ivanova N."/>
            <person name="Kyrpides N."/>
            <person name="Woyke T."/>
        </authorList>
    </citation>
    <scope>NUCLEOTIDE SEQUENCE [LARGE SCALE GENOMIC DNA]</scope>
    <source>
        <strain evidence="3">AT2.8</strain>
    </source>
</reference>
<evidence type="ECO:0000313" key="3">
    <source>
        <dbReference type="Proteomes" id="UP000548423"/>
    </source>
</evidence>
<feature type="region of interest" description="Disordered" evidence="1">
    <location>
        <begin position="1"/>
        <end position="49"/>
    </location>
</feature>
<evidence type="ECO:0000256" key="1">
    <source>
        <dbReference type="SAM" id="MobiDB-lite"/>
    </source>
</evidence>
<evidence type="ECO:0000313" key="2">
    <source>
        <dbReference type="EMBL" id="NYE08663.1"/>
    </source>
</evidence>
<dbReference type="AlphaFoldDB" id="A0A852TIN1"/>
<comment type="caution">
    <text evidence="2">The sequence shown here is derived from an EMBL/GenBank/DDBJ whole genome shotgun (WGS) entry which is preliminary data.</text>
</comment>
<dbReference type="Proteomes" id="UP000548423">
    <property type="component" value="Unassembled WGS sequence"/>
</dbReference>
<accession>A0A852TIN1</accession>
<feature type="compositionally biased region" description="Basic and acidic residues" evidence="1">
    <location>
        <begin position="25"/>
        <end position="36"/>
    </location>
</feature>
<name>A0A852TIN1_9BACI</name>
<protein>
    <submittedName>
        <fullName evidence="2">Uncharacterized protein</fullName>
    </submittedName>
</protein>
<reference evidence="3" key="2">
    <citation type="submission" date="2020-08" db="EMBL/GenBank/DDBJ databases">
        <title>The Agave Microbiome: Exploring the role of microbial communities in plant adaptations to desert environments.</title>
        <authorList>
            <person name="Partida-Martinez L.P."/>
        </authorList>
    </citation>
    <scope>NUCLEOTIDE SEQUENCE [LARGE SCALE GENOMIC DNA]</scope>
    <source>
        <strain evidence="3">AT2.8</strain>
    </source>
</reference>
<organism evidence="2 3">
    <name type="scientific">Neobacillus niacini</name>
    <dbReference type="NCBI Taxonomy" id="86668"/>
    <lineage>
        <taxon>Bacteria</taxon>
        <taxon>Bacillati</taxon>
        <taxon>Bacillota</taxon>
        <taxon>Bacilli</taxon>
        <taxon>Bacillales</taxon>
        <taxon>Bacillaceae</taxon>
        <taxon>Neobacillus</taxon>
    </lineage>
</organism>
<sequence length="49" mass="5525">MPKNNPIEFTGKVLNQRNQLTGPDDPGKNGYPERPKNVSIQDSTEKNEQ</sequence>
<dbReference type="EMBL" id="JACCBX010000015">
    <property type="protein sequence ID" value="NYE08663.1"/>
    <property type="molecule type" value="Genomic_DNA"/>
</dbReference>
<gene>
    <name evidence="2" type="ORF">F4694_005512</name>
</gene>
<proteinExistence type="predicted"/>